<keyword evidence="1" id="KW-0812">Transmembrane</keyword>
<proteinExistence type="predicted"/>
<name>A0ABV4XIY4_9CYAN</name>
<feature type="signal peptide" evidence="2">
    <location>
        <begin position="1"/>
        <end position="27"/>
    </location>
</feature>
<evidence type="ECO:0000313" key="3">
    <source>
        <dbReference type="EMBL" id="MFB2891670.1"/>
    </source>
</evidence>
<evidence type="ECO:0000313" key="4">
    <source>
        <dbReference type="Proteomes" id="UP001576784"/>
    </source>
</evidence>
<keyword evidence="1" id="KW-0472">Membrane</keyword>
<comment type="caution">
    <text evidence="3">The sequence shown here is derived from an EMBL/GenBank/DDBJ whole genome shotgun (WGS) entry which is preliminary data.</text>
</comment>
<feature type="transmembrane region" description="Helical" evidence="1">
    <location>
        <begin position="146"/>
        <end position="166"/>
    </location>
</feature>
<evidence type="ECO:0000256" key="1">
    <source>
        <dbReference type="SAM" id="Phobius"/>
    </source>
</evidence>
<protein>
    <submittedName>
        <fullName evidence="3">Uncharacterized protein</fullName>
    </submittedName>
</protein>
<keyword evidence="1" id="KW-1133">Transmembrane helix</keyword>
<dbReference type="Proteomes" id="UP001576784">
    <property type="component" value="Unassembled WGS sequence"/>
</dbReference>
<reference evidence="3 4" key="1">
    <citation type="submission" date="2024-09" db="EMBL/GenBank/DDBJ databases">
        <title>Floridaenema gen nov. (Aerosakkonemataceae, Aerosakkonematales ord. nov., Cyanobacteria) from benthic tropical and subtropical fresh waters, with the description of four new species.</title>
        <authorList>
            <person name="Moretto J.A."/>
            <person name="Berthold D.E."/>
            <person name="Lefler F.W."/>
            <person name="Huang I.-S."/>
            <person name="Laughinghouse H. IV."/>
        </authorList>
    </citation>
    <scope>NUCLEOTIDE SEQUENCE [LARGE SCALE GENOMIC DNA]</scope>
    <source>
        <strain evidence="3 4">BLCC-F50</strain>
    </source>
</reference>
<feature type="transmembrane region" description="Helical" evidence="1">
    <location>
        <begin position="420"/>
        <end position="440"/>
    </location>
</feature>
<dbReference type="EMBL" id="JBHFNR010000015">
    <property type="protein sequence ID" value="MFB2891670.1"/>
    <property type="molecule type" value="Genomic_DNA"/>
</dbReference>
<keyword evidence="4" id="KW-1185">Reference proteome</keyword>
<accession>A0ABV4XIY4</accession>
<keyword evidence="2" id="KW-0732">Signal</keyword>
<gene>
    <name evidence="3" type="ORF">ACE1CI_01880</name>
</gene>
<evidence type="ECO:0000256" key="2">
    <source>
        <dbReference type="SAM" id="SignalP"/>
    </source>
</evidence>
<feature type="chain" id="PRO_5046829894" evidence="2">
    <location>
        <begin position="28"/>
        <end position="489"/>
    </location>
</feature>
<organism evidence="3 4">
    <name type="scientific">Floridaenema flaviceps BLCC-F50</name>
    <dbReference type="NCBI Taxonomy" id="3153642"/>
    <lineage>
        <taxon>Bacteria</taxon>
        <taxon>Bacillati</taxon>
        <taxon>Cyanobacteriota</taxon>
        <taxon>Cyanophyceae</taxon>
        <taxon>Oscillatoriophycideae</taxon>
        <taxon>Aerosakkonematales</taxon>
        <taxon>Aerosakkonemataceae</taxon>
        <taxon>Floridanema</taxon>
        <taxon>Floridanema flaviceps</taxon>
    </lineage>
</organism>
<sequence length="489" mass="54230">MKRGQKTMMGLLSLTLGLVLVAPPAKAEPAVTITPSSVTVVGTQCPVFFNCPPVKRHLLVQTNQAIANLKILSLDLNRADGATVLPATAIRPILTAASVQPSQPLTVPVQFDLSIAHSGEFSGVLLAIYSDGQLTVPVIVRVKDHWLWPLLVLLLGVGVGIGVSAYRAEGRNRDEIVVQVGRIRTQIKADPELAKSFQVQIDGYLIEVETALTNKRWEQAQQAVAQAQTVWDKWRKGREDWLALIKSLASLGNSLESLNNPDAPYVQTVRTQLENIERQVSDKESPQQLSEDLINLRQQLVRYLQGQAKVNQFDTIRNELTELAPEEDKSLRRISKSLQQELDSLSPTDPEAFKTWQQKVEDEIDRIDQMIRQQAGNEGARGQLLITARDFDDTSPSKLPDLVPDARPLQLNPVQATRNLIVFNWIGYAIAVALLAGVGFRQLYVEQPTFGAYGWSDYFALLAWGFGAEATRDAVTKVVRDWKLLGLTH</sequence>
<dbReference type="RefSeq" id="WP_413261346.1">
    <property type="nucleotide sequence ID" value="NZ_JBHFNR010000015.1"/>
</dbReference>